<evidence type="ECO:0000256" key="3">
    <source>
        <dbReference type="ARBA" id="ARBA00022833"/>
    </source>
</evidence>
<dbReference type="Proteomes" id="UP000030854">
    <property type="component" value="Unassembled WGS sequence"/>
</dbReference>
<accession>A0A0B1P406</accession>
<evidence type="ECO:0000313" key="6">
    <source>
        <dbReference type="Proteomes" id="UP000030854"/>
    </source>
</evidence>
<evidence type="ECO:0000256" key="1">
    <source>
        <dbReference type="ARBA" id="ARBA00022723"/>
    </source>
</evidence>
<protein>
    <submittedName>
        <fullName evidence="5">Putative ran bp2 nzf zinc finger-like protein</fullName>
    </submittedName>
</protein>
<keyword evidence="3" id="KW-0862">Zinc</keyword>
<keyword evidence="2" id="KW-0863">Zinc-finger</keyword>
<reference evidence="5 6" key="1">
    <citation type="journal article" date="2014" name="BMC Genomics">
        <title>Adaptive genomic structural variation in the grape powdery mildew pathogen, Erysiphe necator.</title>
        <authorList>
            <person name="Jones L."/>
            <person name="Riaz S."/>
            <person name="Morales-Cruz A."/>
            <person name="Amrine K.C."/>
            <person name="McGuire B."/>
            <person name="Gubler W.D."/>
            <person name="Walker M.A."/>
            <person name="Cantu D."/>
        </authorList>
    </citation>
    <scope>NUCLEOTIDE SEQUENCE [LARGE SCALE GENOMIC DNA]</scope>
    <source>
        <strain evidence="6">c</strain>
    </source>
</reference>
<dbReference type="GO" id="GO:0008270">
    <property type="term" value="F:zinc ion binding"/>
    <property type="evidence" value="ECO:0007669"/>
    <property type="project" value="UniProtKB-KW"/>
</dbReference>
<evidence type="ECO:0000313" key="5">
    <source>
        <dbReference type="EMBL" id="KHJ31661.1"/>
    </source>
</evidence>
<dbReference type="PROSITE" id="PS01358">
    <property type="entry name" value="ZF_RANBP2_1"/>
    <property type="match status" value="1"/>
</dbReference>
<feature type="domain" description="RanBP2-type" evidence="4">
    <location>
        <begin position="21"/>
        <end position="40"/>
    </location>
</feature>
<sequence>MGLDQSIWSGSNRNLHFAQNWTCPSCRAWNHFWREMCVNCLNSKLKVNNYLTASASSKTKGCARPAANHQISCSISSAEIPKTAQKSDVTVHSCCNLQQSYWAPRYVGSDSTSKLNPKSPTPSISLHEPKPAKNIIELNLPYQVQHYVLKLMERMLEEACYEFALRWIPQKLSDIGCDCAEAFELARWRLILPTEVPRHAFSVKNGQSIVGSLADAVNIRNAAAHRHRCDNYTICNMAQQGENLTSILSDNTRQEKFLHLRVAIREWKKNSNNLVTARAKLEEALLEIAERPINDMDWTPDSVSIEEIPHKIIIFEQNDIDMMDLDD</sequence>
<name>A0A0B1P406_UNCNE</name>
<dbReference type="AlphaFoldDB" id="A0A0B1P406"/>
<comment type="caution">
    <text evidence="5">The sequence shown here is derived from an EMBL/GenBank/DDBJ whole genome shotgun (WGS) entry which is preliminary data.</text>
</comment>
<dbReference type="OrthoDB" id="294702at2759"/>
<keyword evidence="6" id="KW-1185">Reference proteome</keyword>
<gene>
    <name evidence="5" type="ORF">EV44_g1652</name>
</gene>
<dbReference type="InterPro" id="IPR001876">
    <property type="entry name" value="Znf_RanBP2"/>
</dbReference>
<proteinExistence type="predicted"/>
<evidence type="ECO:0000259" key="4">
    <source>
        <dbReference type="PROSITE" id="PS01358"/>
    </source>
</evidence>
<dbReference type="HOGENOM" id="CLU_073671_0_0_1"/>
<dbReference type="EMBL" id="JNVN01002690">
    <property type="protein sequence ID" value="KHJ31661.1"/>
    <property type="molecule type" value="Genomic_DNA"/>
</dbReference>
<evidence type="ECO:0000256" key="2">
    <source>
        <dbReference type="ARBA" id="ARBA00022771"/>
    </source>
</evidence>
<organism evidence="5 6">
    <name type="scientific">Uncinula necator</name>
    <name type="common">Grape powdery mildew</name>
    <dbReference type="NCBI Taxonomy" id="52586"/>
    <lineage>
        <taxon>Eukaryota</taxon>
        <taxon>Fungi</taxon>
        <taxon>Dikarya</taxon>
        <taxon>Ascomycota</taxon>
        <taxon>Pezizomycotina</taxon>
        <taxon>Leotiomycetes</taxon>
        <taxon>Erysiphales</taxon>
        <taxon>Erysiphaceae</taxon>
        <taxon>Erysiphe</taxon>
    </lineage>
</organism>
<keyword evidence="1" id="KW-0479">Metal-binding</keyword>
<dbReference type="STRING" id="52586.A0A0B1P406"/>